<dbReference type="CDD" id="cd07153">
    <property type="entry name" value="Fur_like"/>
    <property type="match status" value="1"/>
</dbReference>
<dbReference type="GO" id="GO:1900376">
    <property type="term" value="P:regulation of secondary metabolite biosynthetic process"/>
    <property type="evidence" value="ECO:0007669"/>
    <property type="project" value="TreeGrafter"/>
</dbReference>
<dbReference type="Proteomes" id="UP000242699">
    <property type="component" value="Unassembled WGS sequence"/>
</dbReference>
<gene>
    <name evidence="9" type="ORF">C7B43_10120</name>
</gene>
<sequence>MGMRSATRTLDILRSSGIRITPQRLAVYESIAVLDHPAADEIYESLRGVYPAMSVATVYNTVERLVQEGLVHVVTVNGKRRYDFRLEQHDHLLCQVCHRLEDFPDDLPALGTPGPREIPVGGGKWKINQQTVIWEGICPTCMTSRS</sequence>
<keyword evidence="3 7" id="KW-0862">Zinc</keyword>
<dbReference type="GO" id="GO:0008270">
    <property type="term" value="F:zinc ion binding"/>
    <property type="evidence" value="ECO:0007669"/>
    <property type="project" value="TreeGrafter"/>
</dbReference>
<dbReference type="PANTHER" id="PTHR33202:SF7">
    <property type="entry name" value="FERRIC UPTAKE REGULATION PROTEIN"/>
    <property type="match status" value="1"/>
</dbReference>
<comment type="cofactor">
    <cofactor evidence="7">
        <name>Zn(2+)</name>
        <dbReference type="ChEBI" id="CHEBI:29105"/>
    </cofactor>
    <text evidence="7">Binds 1 zinc ion per subunit.</text>
</comment>
<keyword evidence="8" id="KW-0408">Iron</keyword>
<name>A0A2T2X1G3_9FIRM</name>
<reference evidence="9 10" key="1">
    <citation type="journal article" date="2014" name="BMC Genomics">
        <title>Comparison of environmental and isolate Sulfobacillus genomes reveals diverse carbon, sulfur, nitrogen, and hydrogen metabolisms.</title>
        <authorList>
            <person name="Justice N.B."/>
            <person name="Norman A."/>
            <person name="Brown C.T."/>
            <person name="Singh A."/>
            <person name="Thomas B.C."/>
            <person name="Banfield J.F."/>
        </authorList>
    </citation>
    <scope>NUCLEOTIDE SEQUENCE [LARGE SCALE GENOMIC DNA]</scope>
    <source>
        <strain evidence="9">AMDSBA1</strain>
    </source>
</reference>
<feature type="binding site" evidence="7">
    <location>
        <position position="97"/>
    </location>
    <ligand>
        <name>Zn(2+)</name>
        <dbReference type="ChEBI" id="CHEBI:29105"/>
    </ligand>
</feature>
<evidence type="ECO:0000256" key="7">
    <source>
        <dbReference type="PIRSR" id="PIRSR602481-1"/>
    </source>
</evidence>
<evidence type="ECO:0000256" key="5">
    <source>
        <dbReference type="ARBA" id="ARBA00023125"/>
    </source>
</evidence>
<dbReference type="SUPFAM" id="SSF46785">
    <property type="entry name" value="Winged helix' DNA-binding domain"/>
    <property type="match status" value="1"/>
</dbReference>
<organism evidence="9 10">
    <name type="scientific">Sulfobacillus benefaciens</name>
    <dbReference type="NCBI Taxonomy" id="453960"/>
    <lineage>
        <taxon>Bacteria</taxon>
        <taxon>Bacillati</taxon>
        <taxon>Bacillota</taxon>
        <taxon>Clostridia</taxon>
        <taxon>Eubacteriales</taxon>
        <taxon>Clostridiales Family XVII. Incertae Sedis</taxon>
        <taxon>Sulfobacillus</taxon>
    </lineage>
</organism>
<keyword evidence="5" id="KW-0238">DNA-binding</keyword>
<evidence type="ECO:0000256" key="3">
    <source>
        <dbReference type="ARBA" id="ARBA00022833"/>
    </source>
</evidence>
<comment type="similarity">
    <text evidence="1">Belongs to the Fur family.</text>
</comment>
<dbReference type="InterPro" id="IPR036390">
    <property type="entry name" value="WH_DNA-bd_sf"/>
</dbReference>
<evidence type="ECO:0000256" key="6">
    <source>
        <dbReference type="ARBA" id="ARBA00023163"/>
    </source>
</evidence>
<evidence type="ECO:0000256" key="2">
    <source>
        <dbReference type="ARBA" id="ARBA00022491"/>
    </source>
</evidence>
<evidence type="ECO:0000313" key="9">
    <source>
        <dbReference type="EMBL" id="PSR28327.1"/>
    </source>
</evidence>
<dbReference type="InterPro" id="IPR043135">
    <property type="entry name" value="Fur_C"/>
</dbReference>
<evidence type="ECO:0000256" key="1">
    <source>
        <dbReference type="ARBA" id="ARBA00007957"/>
    </source>
</evidence>
<feature type="binding site" evidence="7">
    <location>
        <position position="141"/>
    </location>
    <ligand>
        <name>Zn(2+)</name>
        <dbReference type="ChEBI" id="CHEBI:29105"/>
    </ligand>
</feature>
<comment type="caution">
    <text evidence="9">The sequence shown here is derived from an EMBL/GenBank/DDBJ whole genome shotgun (WGS) entry which is preliminary data.</text>
</comment>
<accession>A0A2T2X1G3</accession>
<keyword evidence="7" id="KW-0479">Metal-binding</keyword>
<evidence type="ECO:0000313" key="10">
    <source>
        <dbReference type="Proteomes" id="UP000242699"/>
    </source>
</evidence>
<dbReference type="PANTHER" id="PTHR33202">
    <property type="entry name" value="ZINC UPTAKE REGULATION PROTEIN"/>
    <property type="match status" value="1"/>
</dbReference>
<dbReference type="InterPro" id="IPR036388">
    <property type="entry name" value="WH-like_DNA-bd_sf"/>
</dbReference>
<dbReference type="Gene3D" id="3.30.1490.190">
    <property type="match status" value="1"/>
</dbReference>
<feature type="binding site" evidence="7">
    <location>
        <position position="138"/>
    </location>
    <ligand>
        <name>Zn(2+)</name>
        <dbReference type="ChEBI" id="CHEBI:29105"/>
    </ligand>
</feature>
<feature type="binding site" evidence="7">
    <location>
        <position position="94"/>
    </location>
    <ligand>
        <name>Zn(2+)</name>
        <dbReference type="ChEBI" id="CHEBI:29105"/>
    </ligand>
</feature>
<keyword evidence="6" id="KW-0804">Transcription</keyword>
<dbReference type="EMBL" id="PXYT01000020">
    <property type="protein sequence ID" value="PSR28327.1"/>
    <property type="molecule type" value="Genomic_DNA"/>
</dbReference>
<dbReference type="AlphaFoldDB" id="A0A2T2X1G3"/>
<keyword evidence="2" id="KW-0678">Repressor</keyword>
<keyword evidence="4" id="KW-0805">Transcription regulation</keyword>
<dbReference type="Gene3D" id="1.10.10.10">
    <property type="entry name" value="Winged helix-like DNA-binding domain superfamily/Winged helix DNA-binding domain"/>
    <property type="match status" value="1"/>
</dbReference>
<evidence type="ECO:0000256" key="8">
    <source>
        <dbReference type="PIRSR" id="PIRSR602481-2"/>
    </source>
</evidence>
<dbReference type="GO" id="GO:0000976">
    <property type="term" value="F:transcription cis-regulatory region binding"/>
    <property type="evidence" value="ECO:0007669"/>
    <property type="project" value="TreeGrafter"/>
</dbReference>
<comment type="cofactor">
    <cofactor evidence="8">
        <name>Mn(2+)</name>
        <dbReference type="ChEBI" id="CHEBI:29035"/>
    </cofactor>
    <cofactor evidence="8">
        <name>Fe(2+)</name>
        <dbReference type="ChEBI" id="CHEBI:29033"/>
    </cofactor>
    <text evidence="8">Binds 1 Mn(2+) or Fe(2+) ion per subunit.</text>
</comment>
<feature type="binding site" evidence="8">
    <location>
        <position position="90"/>
    </location>
    <ligand>
        <name>Fe cation</name>
        <dbReference type="ChEBI" id="CHEBI:24875"/>
    </ligand>
</feature>
<dbReference type="GO" id="GO:0003700">
    <property type="term" value="F:DNA-binding transcription factor activity"/>
    <property type="evidence" value="ECO:0007669"/>
    <property type="project" value="InterPro"/>
</dbReference>
<dbReference type="InterPro" id="IPR002481">
    <property type="entry name" value="FUR"/>
</dbReference>
<proteinExistence type="inferred from homology"/>
<protein>
    <submittedName>
        <fullName evidence="9">Fur family transcriptional regulator</fullName>
    </submittedName>
</protein>
<dbReference type="Pfam" id="PF01475">
    <property type="entry name" value="FUR"/>
    <property type="match status" value="1"/>
</dbReference>
<dbReference type="GO" id="GO:0045892">
    <property type="term" value="P:negative regulation of DNA-templated transcription"/>
    <property type="evidence" value="ECO:0007669"/>
    <property type="project" value="TreeGrafter"/>
</dbReference>
<evidence type="ECO:0000256" key="4">
    <source>
        <dbReference type="ARBA" id="ARBA00023015"/>
    </source>
</evidence>